<dbReference type="OrthoDB" id="9811281at2"/>
<feature type="transmembrane region" description="Helical" evidence="6">
    <location>
        <begin position="7"/>
        <end position="26"/>
    </location>
</feature>
<organism evidence="8 9">
    <name type="scientific">Apibacter mensalis</name>
    <dbReference type="NCBI Taxonomy" id="1586267"/>
    <lineage>
        <taxon>Bacteria</taxon>
        <taxon>Pseudomonadati</taxon>
        <taxon>Bacteroidota</taxon>
        <taxon>Flavobacteriia</taxon>
        <taxon>Flavobacteriales</taxon>
        <taxon>Weeksellaceae</taxon>
        <taxon>Apibacter</taxon>
    </lineage>
</organism>
<keyword evidence="1 4" id="KW-0349">Heme</keyword>
<dbReference type="SUPFAM" id="SSF46626">
    <property type="entry name" value="Cytochrome c"/>
    <property type="match status" value="1"/>
</dbReference>
<feature type="transmembrane region" description="Helical" evidence="6">
    <location>
        <begin position="122"/>
        <end position="143"/>
    </location>
</feature>
<keyword evidence="3 4" id="KW-0408">Iron</keyword>
<evidence type="ECO:0000256" key="4">
    <source>
        <dbReference type="PROSITE-ProRule" id="PRU00433"/>
    </source>
</evidence>
<dbReference type="PANTHER" id="PTHR33751">
    <property type="entry name" value="CBB3-TYPE CYTOCHROME C OXIDASE SUBUNIT FIXP"/>
    <property type="match status" value="1"/>
</dbReference>
<dbReference type="InterPro" id="IPR038414">
    <property type="entry name" value="CcoP_N_sf"/>
</dbReference>
<dbReference type="PANTHER" id="PTHR33751:SF1">
    <property type="entry name" value="CBB3-TYPE CYTOCHROME C OXIDASE SUBUNIT FIXP"/>
    <property type="match status" value="1"/>
</dbReference>
<feature type="domain" description="Cytochrome c" evidence="7">
    <location>
        <begin position="184"/>
        <end position="276"/>
    </location>
</feature>
<evidence type="ECO:0000256" key="6">
    <source>
        <dbReference type="SAM" id="Phobius"/>
    </source>
</evidence>
<reference evidence="8 9" key="1">
    <citation type="submission" date="2016-01" db="EMBL/GenBank/DDBJ databases">
        <authorList>
            <person name="McClelland M."/>
            <person name="Jain A."/>
            <person name="Saraogi P."/>
            <person name="Mendelson R."/>
            <person name="Westerman R."/>
            <person name="SanMiguel P."/>
            <person name="Csonka L."/>
        </authorList>
    </citation>
    <scope>NUCLEOTIDE SEQUENCE [LARGE SCALE GENOMIC DNA]</scope>
    <source>
        <strain evidence="8 9">R-53146</strain>
    </source>
</reference>
<dbReference type="InterPro" id="IPR009056">
    <property type="entry name" value="Cyt_c-like_dom"/>
</dbReference>
<feature type="region of interest" description="Disordered" evidence="5">
    <location>
        <begin position="279"/>
        <end position="324"/>
    </location>
</feature>
<evidence type="ECO:0000256" key="3">
    <source>
        <dbReference type="ARBA" id="ARBA00023004"/>
    </source>
</evidence>
<keyword evidence="9" id="KW-1185">Reference proteome</keyword>
<dbReference type="Proteomes" id="UP000182761">
    <property type="component" value="Unassembled WGS sequence"/>
</dbReference>
<dbReference type="Gene3D" id="1.10.760.10">
    <property type="entry name" value="Cytochrome c-like domain"/>
    <property type="match status" value="1"/>
</dbReference>
<evidence type="ECO:0000256" key="5">
    <source>
        <dbReference type="SAM" id="MobiDB-lite"/>
    </source>
</evidence>
<dbReference type="STRING" id="1586267.GCA_001418685_00175"/>
<dbReference type="PROSITE" id="PS51007">
    <property type="entry name" value="CYTC"/>
    <property type="match status" value="1"/>
</dbReference>
<evidence type="ECO:0000313" key="9">
    <source>
        <dbReference type="Proteomes" id="UP000182761"/>
    </source>
</evidence>
<evidence type="ECO:0000259" key="7">
    <source>
        <dbReference type="PROSITE" id="PS51007"/>
    </source>
</evidence>
<dbReference type="GO" id="GO:0020037">
    <property type="term" value="F:heme binding"/>
    <property type="evidence" value="ECO:0007669"/>
    <property type="project" value="InterPro"/>
</dbReference>
<evidence type="ECO:0000313" key="8">
    <source>
        <dbReference type="EMBL" id="CVK15360.1"/>
    </source>
</evidence>
<evidence type="ECO:0000256" key="1">
    <source>
        <dbReference type="ARBA" id="ARBA00022617"/>
    </source>
</evidence>
<feature type="compositionally biased region" description="Basic and acidic residues" evidence="5">
    <location>
        <begin position="279"/>
        <end position="293"/>
    </location>
</feature>
<dbReference type="AlphaFoldDB" id="A0A0X3ALV9"/>
<gene>
    <name evidence="8" type="ORF">Ga0061079_101174</name>
</gene>
<keyword evidence="6" id="KW-0812">Transmembrane</keyword>
<dbReference type="RefSeq" id="WP_055424587.1">
    <property type="nucleotide sequence ID" value="NZ_FCOR01000001.1"/>
</dbReference>
<proteinExistence type="predicted"/>
<dbReference type="InterPro" id="IPR036909">
    <property type="entry name" value="Cyt_c-like_dom_sf"/>
</dbReference>
<feature type="transmembrane region" description="Helical" evidence="6">
    <location>
        <begin position="32"/>
        <end position="54"/>
    </location>
</feature>
<evidence type="ECO:0000256" key="2">
    <source>
        <dbReference type="ARBA" id="ARBA00022723"/>
    </source>
</evidence>
<dbReference type="GO" id="GO:0009055">
    <property type="term" value="F:electron transfer activity"/>
    <property type="evidence" value="ECO:0007669"/>
    <property type="project" value="InterPro"/>
</dbReference>
<keyword evidence="6" id="KW-1133">Transmembrane helix</keyword>
<keyword evidence="6" id="KW-0472">Membrane</keyword>
<dbReference type="Pfam" id="PF14715">
    <property type="entry name" value="FixP_N"/>
    <property type="match status" value="1"/>
</dbReference>
<protein>
    <submittedName>
        <fullName evidence="8">Cytochrome c oxidase cbb3-type subunit 3</fullName>
    </submittedName>
</protein>
<name>A0A0X3ALV9_9FLAO</name>
<dbReference type="EMBL" id="FCOR01000001">
    <property type="protein sequence ID" value="CVK15360.1"/>
    <property type="molecule type" value="Genomic_DNA"/>
</dbReference>
<accession>A0A0X3ALV9</accession>
<dbReference type="Pfam" id="PF13442">
    <property type="entry name" value="Cytochrome_CBB3"/>
    <property type="match status" value="1"/>
</dbReference>
<dbReference type="GO" id="GO:0046872">
    <property type="term" value="F:metal ion binding"/>
    <property type="evidence" value="ECO:0007669"/>
    <property type="project" value="UniProtKB-KW"/>
</dbReference>
<sequence length="324" mass="36572">MKPRTPFVINAILSVFLITGAFYMFLQNFDFITNPIFLATIAISFVLLLINNSLNALIDAEKFRLLSDKEKKEYLELVKTPFLTRIWRDAFKQSKAEEAGEIKLIDHGYDNIKELDNQLPRWYIGLFAVTITYGLVYLFSYAFTSFAHPDVEYEEEYKTQLAEIAEYEKIAPQATIETAQFNPDAVADGKVIYEQICKTCHGDGAKGLSGPNQTDDYWINIQEEYNNAKEDSEFKNIFYTVWNGSKNNPTMRAFGATGEIKGNDIVKVASYLYQLNKNSPKDSEGRSVDKTAKEPQGNLAPWSKAYKGGSAPAEGTRTSSNSVK</sequence>
<keyword evidence="2 4" id="KW-0479">Metal-binding</keyword>
<dbReference type="InterPro" id="IPR032858">
    <property type="entry name" value="CcoP_N"/>
</dbReference>
<dbReference type="InterPro" id="IPR050597">
    <property type="entry name" value="Cytochrome_c_Oxidase_Subunit"/>
</dbReference>
<dbReference type="Gene3D" id="6.10.280.130">
    <property type="match status" value="1"/>
</dbReference>